<evidence type="ECO:0000256" key="3">
    <source>
        <dbReference type="ARBA" id="ARBA00022884"/>
    </source>
</evidence>
<evidence type="ECO:0000313" key="8">
    <source>
        <dbReference type="EMBL" id="SDG11886.1"/>
    </source>
</evidence>
<keyword evidence="4 5" id="KW-0648">Protein biosynthesis</keyword>
<dbReference type="RefSeq" id="WP_092328607.1">
    <property type="nucleotide sequence ID" value="NZ_FNCP01000001.1"/>
</dbReference>
<evidence type="ECO:0000313" key="9">
    <source>
        <dbReference type="Proteomes" id="UP000198656"/>
    </source>
</evidence>
<feature type="domain" description="NFACT RNA-binding" evidence="7">
    <location>
        <begin position="483"/>
        <end position="581"/>
    </location>
</feature>
<dbReference type="GO" id="GO:0043023">
    <property type="term" value="F:ribosomal large subunit binding"/>
    <property type="evidence" value="ECO:0007669"/>
    <property type="project" value="UniProtKB-UniRule"/>
</dbReference>
<organism evidence="8 9">
    <name type="scientific">Desulfosporosinus hippei DSM 8344</name>
    <dbReference type="NCBI Taxonomy" id="1121419"/>
    <lineage>
        <taxon>Bacteria</taxon>
        <taxon>Bacillati</taxon>
        <taxon>Bacillota</taxon>
        <taxon>Clostridia</taxon>
        <taxon>Eubacteriales</taxon>
        <taxon>Desulfitobacteriaceae</taxon>
        <taxon>Desulfosporosinus</taxon>
    </lineage>
</organism>
<feature type="compositionally biased region" description="Basic residues" evidence="6">
    <location>
        <begin position="461"/>
        <end position="474"/>
    </location>
</feature>
<accession>A0A1G7RM87</accession>
<dbReference type="GO" id="GO:0072344">
    <property type="term" value="P:rescue of stalled ribosome"/>
    <property type="evidence" value="ECO:0007669"/>
    <property type="project" value="UniProtKB-UniRule"/>
</dbReference>
<protein>
    <recommendedName>
        <fullName evidence="5">Rqc2 homolog RqcH</fullName>
        <shortName evidence="5">RqcH</shortName>
    </recommendedName>
</protein>
<keyword evidence="9" id="KW-1185">Reference proteome</keyword>
<dbReference type="OrthoDB" id="9766163at2"/>
<keyword evidence="2 5" id="KW-0699">rRNA-binding</keyword>
<dbReference type="STRING" id="1121419.SAMN05443529_101128"/>
<dbReference type="FunFam" id="2.30.310.10:FF:000004">
    <property type="entry name" value="Fibronectin-binding protein A"/>
    <property type="match status" value="1"/>
</dbReference>
<dbReference type="Pfam" id="PF05670">
    <property type="entry name" value="NFACT-R_1"/>
    <property type="match status" value="1"/>
</dbReference>
<dbReference type="Pfam" id="PF05833">
    <property type="entry name" value="NFACT_N"/>
    <property type="match status" value="1"/>
</dbReference>
<evidence type="ECO:0000259" key="7">
    <source>
        <dbReference type="Pfam" id="PF05670"/>
    </source>
</evidence>
<sequence>MALDGVTLAYLVKELAPSLVGARIDKIFQPEKDEIHIQLRQQGSRRLLLNTSATSPRFHFTQEIKKNPSTPPMFCMILRKHLEGGKLINLQQNELERVITFEFQNYNDRGDLVSLHLHLEIMGKHSNLILVDPQTNTILDGLKRYSHALSQYREVLPGRTYLAPPSQGKQPPLKDEELWRATLYNEELEDPMTSILLARFAGISPELAREIVVQAGLSTEIRLHQCGDIDLSRLFQAYRRLSNPEGISNIQPCLYYKLTPRPQLFTFSFLPFQQYQDLKVEYVPSLNDAIQIFYQSKSNNNTIESKRGSLKKIVQEQYTHMSKKLKIYSEAEESAQKGLAYQRWGELLTANLYRIPPGSSEANVEDYYDPSGSTVTIPLNPHISAIDNAQRYYKLYNKAKATLLKTKELKETSLEEISYLESLQYTLNQAATIRELNEIHLELAGQGYVAGKHIKENLPFKKGRSKSSSKSKSKTPKEIPQPRVYRSSQGRIILVGKNNAQNDWLSLRKGKPTDLWLHTKVIPGSHVLVPLEDGEEFPDDKTLEEAAALAIYYSQARGSSQVAVDYTHVKQLKKPNSAKPGMVVYDQNWTLYLTPKQEILEQLLASEEVTD</sequence>
<dbReference type="InterPro" id="IPR051608">
    <property type="entry name" value="RQC_Subunit_NEMF"/>
</dbReference>
<gene>
    <name evidence="5" type="primary">rqcH</name>
    <name evidence="8" type="ORF">SAMN05443529_101128</name>
</gene>
<evidence type="ECO:0000256" key="1">
    <source>
        <dbReference type="ARBA" id="ARBA00022555"/>
    </source>
</evidence>
<dbReference type="PANTHER" id="PTHR15239:SF6">
    <property type="entry name" value="RIBOSOME QUALITY CONTROL COMPLEX SUBUNIT NEMF"/>
    <property type="match status" value="1"/>
</dbReference>
<dbReference type="GO" id="GO:1990112">
    <property type="term" value="C:RQC complex"/>
    <property type="evidence" value="ECO:0007669"/>
    <property type="project" value="TreeGrafter"/>
</dbReference>
<dbReference type="InterPro" id="IPR008532">
    <property type="entry name" value="NFACT_RNA-bd"/>
</dbReference>
<dbReference type="InterPro" id="IPR043682">
    <property type="entry name" value="RqcH_bacterial"/>
</dbReference>
<dbReference type="EMBL" id="FNCP01000001">
    <property type="protein sequence ID" value="SDG11886.1"/>
    <property type="molecule type" value="Genomic_DNA"/>
</dbReference>
<comment type="similarity">
    <text evidence="5">Belongs to the NEMF family.</text>
</comment>
<dbReference type="PANTHER" id="PTHR15239">
    <property type="entry name" value="NUCLEAR EXPORT MEDIATOR FACTOR NEMF"/>
    <property type="match status" value="1"/>
</dbReference>
<dbReference type="GO" id="GO:0000049">
    <property type="term" value="F:tRNA binding"/>
    <property type="evidence" value="ECO:0007669"/>
    <property type="project" value="UniProtKB-UniRule"/>
</dbReference>
<dbReference type="Gene3D" id="2.30.310.10">
    <property type="entry name" value="ibrinogen binding protein from staphylococcus aureus domain"/>
    <property type="match status" value="1"/>
</dbReference>
<proteinExistence type="inferred from homology"/>
<keyword evidence="3 5" id="KW-0694">RNA-binding</keyword>
<evidence type="ECO:0000256" key="6">
    <source>
        <dbReference type="SAM" id="MobiDB-lite"/>
    </source>
</evidence>
<comment type="function">
    <text evidence="5">Key component of the ribosome quality control system (RQC), a ribosome-associated complex that mediates the extraction of incompletely synthesized nascent chains from stalled ribosomes and their subsequent degradation. RqcH recruits Ala-charged tRNA, and with RqcP directs the elongation of stalled nascent chains on 50S ribosomal subunits, leading to non-templated C-terminal alanine extensions (Ala tail). The Ala tail promotes nascent chain degradation. May add between 1 and at least 8 Ala residues. Binds to stalled 50S ribosomal subunits.</text>
</comment>
<dbReference type="Proteomes" id="UP000198656">
    <property type="component" value="Unassembled WGS sequence"/>
</dbReference>
<evidence type="ECO:0000256" key="2">
    <source>
        <dbReference type="ARBA" id="ARBA00022730"/>
    </source>
</evidence>
<dbReference type="GO" id="GO:0019843">
    <property type="term" value="F:rRNA binding"/>
    <property type="evidence" value="ECO:0007669"/>
    <property type="project" value="UniProtKB-UniRule"/>
</dbReference>
<feature type="region of interest" description="Disordered" evidence="6">
    <location>
        <begin position="459"/>
        <end position="483"/>
    </location>
</feature>
<dbReference type="HAMAP" id="MF_00844_B">
    <property type="entry name" value="RqcH_B"/>
    <property type="match status" value="1"/>
</dbReference>
<evidence type="ECO:0000256" key="4">
    <source>
        <dbReference type="ARBA" id="ARBA00022917"/>
    </source>
</evidence>
<name>A0A1G7RM87_9FIRM</name>
<dbReference type="AlphaFoldDB" id="A0A1G7RM87"/>
<reference evidence="9" key="1">
    <citation type="submission" date="2016-10" db="EMBL/GenBank/DDBJ databases">
        <authorList>
            <person name="Varghese N."/>
            <person name="Submissions S."/>
        </authorList>
    </citation>
    <scope>NUCLEOTIDE SEQUENCE [LARGE SCALE GENOMIC DNA]</scope>
    <source>
        <strain evidence="9">DSM 8344</strain>
    </source>
</reference>
<evidence type="ECO:0000256" key="5">
    <source>
        <dbReference type="HAMAP-Rule" id="MF_00844"/>
    </source>
</evidence>
<comment type="subunit">
    <text evidence="5">Associates with stalled 50S ribosomal subunits. Binds to RqcP.</text>
</comment>
<keyword evidence="1 5" id="KW-0820">tRNA-binding</keyword>